<accession>A0A6M1S6E2</accession>
<dbReference type="AlphaFoldDB" id="A0A6M1S6E2"/>
<evidence type="ECO:0000313" key="2">
    <source>
        <dbReference type="EMBL" id="NGO66513.1"/>
    </source>
</evidence>
<dbReference type="EMBL" id="JAAKZH010000012">
    <property type="protein sequence ID" value="NGO66513.1"/>
    <property type="molecule type" value="Genomic_DNA"/>
</dbReference>
<sequence length="210" mass="22878">MAFPAMHKQLKVLRIAAWLLVGGAGFAVAKGEDPYREPSPNYLRQFRNEGAKTFVLERFDAEGRLAARSVEKLDGEVEIGGPVERMIAGRRFTLRGLNACPTEKVVYNRVQSWSCADAARDYAGAVYNRRASVILCKTLLLTPAAGETTPASCFVLVGGKGEPFKTVNDDDSMVFLGLAAIGRTDDGRSRRPDLEASQSLSRSMGFQDAD</sequence>
<organism evidence="2 3">
    <name type="scientific">Rhizobium daejeonense</name>
    <dbReference type="NCBI Taxonomy" id="240521"/>
    <lineage>
        <taxon>Bacteria</taxon>
        <taxon>Pseudomonadati</taxon>
        <taxon>Pseudomonadota</taxon>
        <taxon>Alphaproteobacteria</taxon>
        <taxon>Hyphomicrobiales</taxon>
        <taxon>Rhizobiaceae</taxon>
        <taxon>Rhizobium/Agrobacterium group</taxon>
        <taxon>Rhizobium</taxon>
    </lineage>
</organism>
<evidence type="ECO:0000313" key="3">
    <source>
        <dbReference type="Proteomes" id="UP000477849"/>
    </source>
</evidence>
<dbReference type="RefSeq" id="WP_163906445.1">
    <property type="nucleotide sequence ID" value="NZ_CP048428.1"/>
</dbReference>
<evidence type="ECO:0000256" key="1">
    <source>
        <dbReference type="SAM" id="MobiDB-lite"/>
    </source>
</evidence>
<proteinExistence type="predicted"/>
<feature type="region of interest" description="Disordered" evidence="1">
    <location>
        <begin position="186"/>
        <end position="210"/>
    </location>
</feature>
<protein>
    <submittedName>
        <fullName evidence="2">Uncharacterized protein</fullName>
    </submittedName>
</protein>
<gene>
    <name evidence="2" type="ORF">G6N76_22865</name>
</gene>
<keyword evidence="3" id="KW-1185">Reference proteome</keyword>
<reference evidence="2 3" key="1">
    <citation type="submission" date="2020-02" db="EMBL/GenBank/DDBJ databases">
        <title>Genome sequence of the type strain CCBAU10050 of Rhizobium daejeonense.</title>
        <authorList>
            <person name="Gao J."/>
            <person name="Sun J."/>
        </authorList>
    </citation>
    <scope>NUCLEOTIDE SEQUENCE [LARGE SCALE GENOMIC DNA]</scope>
    <source>
        <strain evidence="2 3">CCBAU10050</strain>
    </source>
</reference>
<comment type="caution">
    <text evidence="2">The sequence shown here is derived from an EMBL/GenBank/DDBJ whole genome shotgun (WGS) entry which is preliminary data.</text>
</comment>
<name>A0A6M1S6E2_9HYPH</name>
<dbReference type="Proteomes" id="UP000477849">
    <property type="component" value="Unassembled WGS sequence"/>
</dbReference>